<feature type="binding site" evidence="7">
    <location>
        <position position="83"/>
    </location>
    <ligand>
        <name>ATP</name>
        <dbReference type="ChEBI" id="CHEBI:30616"/>
    </ligand>
</feature>
<dbReference type="GO" id="GO:0005634">
    <property type="term" value="C:nucleus"/>
    <property type="evidence" value="ECO:0007669"/>
    <property type="project" value="TreeGrafter"/>
</dbReference>
<organism evidence="9">
    <name type="scientific">Oppiella nova</name>
    <dbReference type="NCBI Taxonomy" id="334625"/>
    <lineage>
        <taxon>Eukaryota</taxon>
        <taxon>Metazoa</taxon>
        <taxon>Ecdysozoa</taxon>
        <taxon>Arthropoda</taxon>
        <taxon>Chelicerata</taxon>
        <taxon>Arachnida</taxon>
        <taxon>Acari</taxon>
        <taxon>Acariformes</taxon>
        <taxon>Sarcoptiformes</taxon>
        <taxon>Oribatida</taxon>
        <taxon>Brachypylina</taxon>
        <taxon>Oppioidea</taxon>
        <taxon>Oppiidae</taxon>
        <taxon>Oppiella</taxon>
    </lineage>
</organism>
<evidence type="ECO:0000256" key="6">
    <source>
        <dbReference type="ARBA" id="ARBA00022840"/>
    </source>
</evidence>
<dbReference type="Gene3D" id="1.10.510.10">
    <property type="entry name" value="Transferase(Phosphotransferase) domain 1"/>
    <property type="match status" value="1"/>
</dbReference>
<sequence>SGADVGANKRQILLQFSQQRQHLHELADILEKSGQPQVAHHLRSFRQTLKSNQFQRLSKIGEGDYGIVYRIRHAIDQKFYAIKEVELNDLNDKGKQRIMDEVMHLQYLRSPYVVEYYDSWVEGNTFYIQMEACFNNLNNILRLKRQYFERQLGEPMDLYEYFISCEIFKEILECVQYLHEMNPPVIHRNLTPGNILIVRNHVQGRFIKLCSLILATIHDTRIHYKTTHKHTANVGTSRYIAPENTMGLKYDHKIDLYSLAIIGAEIFELDPFDGSRTKQYSVDYPELNPPVQQMQKLLDSMLARNWHKRPDCKDVLDKYNEWKAT</sequence>
<keyword evidence="5" id="KW-0418">Kinase</keyword>
<dbReference type="Proteomes" id="UP000728032">
    <property type="component" value="Unassembled WGS sequence"/>
</dbReference>
<gene>
    <name evidence="9" type="ORF">ONB1V03_LOCUS6012</name>
</gene>
<keyword evidence="6 7" id="KW-0067">ATP-binding</keyword>
<evidence type="ECO:0000256" key="2">
    <source>
        <dbReference type="ARBA" id="ARBA00022527"/>
    </source>
</evidence>
<dbReference type="OrthoDB" id="4062651at2759"/>
<dbReference type="InterPro" id="IPR000719">
    <property type="entry name" value="Prot_kinase_dom"/>
</dbReference>
<evidence type="ECO:0000256" key="4">
    <source>
        <dbReference type="ARBA" id="ARBA00022741"/>
    </source>
</evidence>
<evidence type="ECO:0000256" key="7">
    <source>
        <dbReference type="PROSITE-ProRule" id="PRU10141"/>
    </source>
</evidence>
<dbReference type="SUPFAM" id="SSF56112">
    <property type="entry name" value="Protein kinase-like (PK-like)"/>
    <property type="match status" value="1"/>
</dbReference>
<dbReference type="PANTHER" id="PTHR11042">
    <property type="entry name" value="EUKARYOTIC TRANSLATION INITIATION FACTOR 2-ALPHA KINASE EIF2-ALPHA KINASE -RELATED"/>
    <property type="match status" value="1"/>
</dbReference>
<dbReference type="InterPro" id="IPR011009">
    <property type="entry name" value="Kinase-like_dom_sf"/>
</dbReference>
<keyword evidence="10" id="KW-1185">Reference proteome</keyword>
<keyword evidence="2" id="KW-0723">Serine/threonine-protein kinase</keyword>
<keyword evidence="4 7" id="KW-0547">Nucleotide-binding</keyword>
<accession>A0A7R9QJX1</accession>
<dbReference type="Gene3D" id="3.30.200.20">
    <property type="entry name" value="Phosphorylase Kinase, domain 1"/>
    <property type="match status" value="1"/>
</dbReference>
<dbReference type="EMBL" id="OC917405">
    <property type="protein sequence ID" value="CAD7646966.1"/>
    <property type="molecule type" value="Genomic_DNA"/>
</dbReference>
<dbReference type="GO" id="GO:0005737">
    <property type="term" value="C:cytoplasm"/>
    <property type="evidence" value="ECO:0007669"/>
    <property type="project" value="TreeGrafter"/>
</dbReference>
<name>A0A7R9QJX1_9ACAR</name>
<dbReference type="GO" id="GO:0005524">
    <property type="term" value="F:ATP binding"/>
    <property type="evidence" value="ECO:0007669"/>
    <property type="project" value="UniProtKB-UniRule"/>
</dbReference>
<evidence type="ECO:0000259" key="8">
    <source>
        <dbReference type="PROSITE" id="PS50011"/>
    </source>
</evidence>
<dbReference type="PANTHER" id="PTHR11042:SF160">
    <property type="entry name" value="EUKARYOTIC TRANSLATION INITIATION FACTOR 2-ALPHA KINASE 1"/>
    <property type="match status" value="1"/>
</dbReference>
<evidence type="ECO:0000256" key="5">
    <source>
        <dbReference type="ARBA" id="ARBA00022777"/>
    </source>
</evidence>
<dbReference type="EC" id="2.7.11.1" evidence="1"/>
<feature type="non-terminal residue" evidence="9">
    <location>
        <position position="1"/>
    </location>
</feature>
<dbReference type="GO" id="GO:0004694">
    <property type="term" value="F:eukaryotic translation initiation factor 2alpha kinase activity"/>
    <property type="evidence" value="ECO:0007669"/>
    <property type="project" value="TreeGrafter"/>
</dbReference>
<dbReference type="Pfam" id="PF00069">
    <property type="entry name" value="Pkinase"/>
    <property type="match status" value="1"/>
</dbReference>
<keyword evidence="3" id="KW-0808">Transferase</keyword>
<evidence type="ECO:0000313" key="10">
    <source>
        <dbReference type="Proteomes" id="UP000728032"/>
    </source>
</evidence>
<dbReference type="EMBL" id="CAJPVJ010002580">
    <property type="protein sequence ID" value="CAG2166490.1"/>
    <property type="molecule type" value="Genomic_DNA"/>
</dbReference>
<dbReference type="AlphaFoldDB" id="A0A7R9QJX1"/>
<feature type="domain" description="Protein kinase" evidence="8">
    <location>
        <begin position="54"/>
        <end position="323"/>
    </location>
</feature>
<dbReference type="PROSITE" id="PS50011">
    <property type="entry name" value="PROTEIN_KINASE_DOM"/>
    <property type="match status" value="1"/>
</dbReference>
<dbReference type="InterPro" id="IPR017441">
    <property type="entry name" value="Protein_kinase_ATP_BS"/>
</dbReference>
<protein>
    <recommendedName>
        <fullName evidence="1">non-specific serine/threonine protein kinase</fullName>
        <ecNumber evidence="1">2.7.11.1</ecNumber>
    </recommendedName>
</protein>
<dbReference type="PROSITE" id="PS00107">
    <property type="entry name" value="PROTEIN_KINASE_ATP"/>
    <property type="match status" value="1"/>
</dbReference>
<evidence type="ECO:0000313" key="9">
    <source>
        <dbReference type="EMBL" id="CAD7646966.1"/>
    </source>
</evidence>
<proteinExistence type="predicted"/>
<reference evidence="9" key="1">
    <citation type="submission" date="2020-11" db="EMBL/GenBank/DDBJ databases">
        <authorList>
            <person name="Tran Van P."/>
        </authorList>
    </citation>
    <scope>NUCLEOTIDE SEQUENCE</scope>
</reference>
<evidence type="ECO:0000256" key="1">
    <source>
        <dbReference type="ARBA" id="ARBA00012513"/>
    </source>
</evidence>
<dbReference type="InterPro" id="IPR050339">
    <property type="entry name" value="CC_SR_Kinase"/>
</dbReference>
<evidence type="ECO:0000256" key="3">
    <source>
        <dbReference type="ARBA" id="ARBA00022679"/>
    </source>
</evidence>